<evidence type="ECO:0000256" key="4">
    <source>
        <dbReference type="ARBA" id="ARBA00023089"/>
    </source>
</evidence>
<evidence type="ECO:0000256" key="7">
    <source>
        <dbReference type="SAM" id="MobiDB-lite"/>
    </source>
</evidence>
<gene>
    <name evidence="8" type="ORF">CEY00_Acc25734</name>
</gene>
<dbReference type="EMBL" id="NKQK01000023">
    <property type="protein sequence ID" value="PSR94979.1"/>
    <property type="molecule type" value="Genomic_DNA"/>
</dbReference>
<feature type="region of interest" description="Disordered" evidence="7">
    <location>
        <begin position="452"/>
        <end position="480"/>
    </location>
</feature>
<accession>A0A2R6PPM3</accession>
<dbReference type="GO" id="GO:0009908">
    <property type="term" value="P:flower development"/>
    <property type="evidence" value="ECO:0007669"/>
    <property type="project" value="UniProtKB-KW"/>
</dbReference>
<comment type="similarity">
    <text evidence="1 5">Belongs to the Frigida family.</text>
</comment>
<organism evidence="8 9">
    <name type="scientific">Actinidia chinensis var. chinensis</name>
    <name type="common">Chinese soft-hair kiwi</name>
    <dbReference type="NCBI Taxonomy" id="1590841"/>
    <lineage>
        <taxon>Eukaryota</taxon>
        <taxon>Viridiplantae</taxon>
        <taxon>Streptophyta</taxon>
        <taxon>Embryophyta</taxon>
        <taxon>Tracheophyta</taxon>
        <taxon>Spermatophyta</taxon>
        <taxon>Magnoliopsida</taxon>
        <taxon>eudicotyledons</taxon>
        <taxon>Gunneridae</taxon>
        <taxon>Pentapetalae</taxon>
        <taxon>asterids</taxon>
        <taxon>Ericales</taxon>
        <taxon>Actinidiaceae</taxon>
        <taxon>Actinidia</taxon>
    </lineage>
</organism>
<evidence type="ECO:0000256" key="1">
    <source>
        <dbReference type="ARBA" id="ARBA00008956"/>
    </source>
</evidence>
<evidence type="ECO:0000313" key="9">
    <source>
        <dbReference type="Proteomes" id="UP000241394"/>
    </source>
</evidence>
<dbReference type="PANTHER" id="PTHR31791">
    <property type="entry name" value="FRIGIDA-LIKE PROTEIN 3-RELATED"/>
    <property type="match status" value="1"/>
</dbReference>
<feature type="region of interest" description="Disordered" evidence="7">
    <location>
        <begin position="119"/>
        <end position="143"/>
    </location>
</feature>
<name>A0A2R6PPM3_ACTCC</name>
<dbReference type="GO" id="GO:0030154">
    <property type="term" value="P:cell differentiation"/>
    <property type="evidence" value="ECO:0007669"/>
    <property type="project" value="UniProtKB-KW"/>
</dbReference>
<proteinExistence type="inferred from homology"/>
<sequence length="549" mass="61761">MEDTQPVATLIDSTTSKIKELQKAFTELESHRAITLNLKWKQLEEHFHGLEKSLKRRFTELEDQEKEYETKTMEAWEMLEKREADVMAKEQASLERLQEKRDAAVSAIANAFQKHRKISSGEPAAITNEDQGGSPSVEEKPPDMMAAESNLDDMKKTSEKECVEVMCYPQLVNLCRAMDSEGLHKFISDNRKNLASIREEIPLALKAATDPASLVLDSLNGFYCMEVSDLDGKKDSNLLGLRRTCIMLMECLSILLANLDHSSVSHIISENVREQAKAVVEEWKPKLDDLDMDANNGNSLEAHAFLQLLSTFGIDSDFDQEELSKLIPMVSRRRQTADLCRFLGLSDKMPGVINVLVNNGRQIDAVNLAFEFELTEQFSPVTLLKSYLNEANKVSSPVKKGNTSPSVQNEVNERELTALKAVIKCVEDHKLEALYPLDPLQKRVLQLEKAKADKKRAPEVAKPQPKRPRANGVGHGPRVTNAAADKNFYARTTDRYPQYMYDRPYVYPGPTDNHVPSLLGSAGYAMPPGHGNFFRNGFQYQAVQASYLH</sequence>
<evidence type="ECO:0000313" key="8">
    <source>
        <dbReference type="EMBL" id="PSR94979.1"/>
    </source>
</evidence>
<dbReference type="OrthoDB" id="1930990at2759"/>
<dbReference type="InterPro" id="IPR012474">
    <property type="entry name" value="Frigida"/>
</dbReference>
<protein>
    <recommendedName>
        <fullName evidence="5">FRIGIDA-like protein</fullName>
    </recommendedName>
</protein>
<evidence type="ECO:0000256" key="5">
    <source>
        <dbReference type="RuleBase" id="RU364012"/>
    </source>
</evidence>
<evidence type="ECO:0000256" key="2">
    <source>
        <dbReference type="ARBA" id="ARBA00022473"/>
    </source>
</evidence>
<feature type="coiled-coil region" evidence="6">
    <location>
        <begin position="11"/>
        <end position="114"/>
    </location>
</feature>
<reference evidence="8 9" key="1">
    <citation type="submission" date="2017-07" db="EMBL/GenBank/DDBJ databases">
        <title>An improved, manually edited Actinidia chinensis var. chinensis (kiwifruit) genome highlights the challenges associated with draft genomes and gene prediction in plants.</title>
        <authorList>
            <person name="Pilkington S."/>
            <person name="Crowhurst R."/>
            <person name="Hilario E."/>
            <person name="Nardozza S."/>
            <person name="Fraser L."/>
            <person name="Peng Y."/>
            <person name="Gunaseelan K."/>
            <person name="Simpson R."/>
            <person name="Tahir J."/>
            <person name="Deroles S."/>
            <person name="Templeton K."/>
            <person name="Luo Z."/>
            <person name="Davy M."/>
            <person name="Cheng C."/>
            <person name="Mcneilage M."/>
            <person name="Scaglione D."/>
            <person name="Liu Y."/>
            <person name="Zhang Q."/>
            <person name="Datson P."/>
            <person name="De Silva N."/>
            <person name="Gardiner S."/>
            <person name="Bassett H."/>
            <person name="Chagne D."/>
            <person name="Mccallum J."/>
            <person name="Dzierzon H."/>
            <person name="Deng C."/>
            <person name="Wang Y.-Y."/>
            <person name="Barron N."/>
            <person name="Manako K."/>
            <person name="Bowen J."/>
            <person name="Foster T."/>
            <person name="Erridge Z."/>
            <person name="Tiffin H."/>
            <person name="Waite C."/>
            <person name="Davies K."/>
            <person name="Grierson E."/>
            <person name="Laing W."/>
            <person name="Kirk R."/>
            <person name="Chen X."/>
            <person name="Wood M."/>
            <person name="Montefiori M."/>
            <person name="Brummell D."/>
            <person name="Schwinn K."/>
            <person name="Catanach A."/>
            <person name="Fullerton C."/>
            <person name="Li D."/>
            <person name="Meiyalaghan S."/>
            <person name="Nieuwenhuizen N."/>
            <person name="Read N."/>
            <person name="Prakash R."/>
            <person name="Hunter D."/>
            <person name="Zhang H."/>
            <person name="Mckenzie M."/>
            <person name="Knabel M."/>
            <person name="Harris A."/>
            <person name="Allan A."/>
            <person name="Chen A."/>
            <person name="Janssen B."/>
            <person name="Plunkett B."/>
            <person name="Dwamena C."/>
            <person name="Voogd C."/>
            <person name="Leif D."/>
            <person name="Lafferty D."/>
            <person name="Souleyre E."/>
            <person name="Varkonyi-Gasic E."/>
            <person name="Gambi F."/>
            <person name="Hanley J."/>
            <person name="Yao J.-L."/>
            <person name="Cheung J."/>
            <person name="David K."/>
            <person name="Warren B."/>
            <person name="Marsh K."/>
            <person name="Snowden K."/>
            <person name="Lin-Wang K."/>
            <person name="Brian L."/>
            <person name="Martinez-Sanchez M."/>
            <person name="Wang M."/>
            <person name="Ileperuma N."/>
            <person name="Macnee N."/>
            <person name="Campin R."/>
            <person name="Mcatee P."/>
            <person name="Drummond R."/>
            <person name="Espley R."/>
            <person name="Ireland H."/>
            <person name="Wu R."/>
            <person name="Atkinson R."/>
            <person name="Karunairetnam S."/>
            <person name="Bulley S."/>
            <person name="Chunkath S."/>
            <person name="Hanley Z."/>
            <person name="Storey R."/>
            <person name="Thrimawithana A."/>
            <person name="Thomson S."/>
            <person name="David C."/>
            <person name="Testolin R."/>
        </authorList>
    </citation>
    <scope>NUCLEOTIDE SEQUENCE [LARGE SCALE GENOMIC DNA]</scope>
    <source>
        <strain evidence="9">cv. Red5</strain>
        <tissue evidence="8">Young leaf</tissue>
    </source>
</reference>
<dbReference type="OMA" id="IAQEWKP"/>
<evidence type="ECO:0000256" key="6">
    <source>
        <dbReference type="SAM" id="Coils"/>
    </source>
</evidence>
<dbReference type="FunCoup" id="A0A2R6PPM3">
    <property type="interactions" value="4207"/>
</dbReference>
<dbReference type="AlphaFoldDB" id="A0A2R6PPM3"/>
<evidence type="ECO:0000256" key="3">
    <source>
        <dbReference type="ARBA" id="ARBA00022782"/>
    </source>
</evidence>
<comment type="caution">
    <text evidence="8">The sequence shown here is derived from an EMBL/GenBank/DDBJ whole genome shotgun (WGS) entry which is preliminary data.</text>
</comment>
<dbReference type="PANTHER" id="PTHR31791:SF4">
    <property type="entry name" value="FRIGIDA-LIKE PROTEIN 3"/>
    <property type="match status" value="1"/>
</dbReference>
<keyword evidence="9" id="KW-1185">Reference proteome</keyword>
<keyword evidence="4 5" id="KW-0287">Flowering</keyword>
<keyword evidence="2 5" id="KW-0217">Developmental protein</keyword>
<dbReference type="InParanoid" id="A0A2R6PPM3"/>
<dbReference type="Gramene" id="PSR94979">
    <property type="protein sequence ID" value="PSR94979"/>
    <property type="gene ID" value="CEY00_Acc25734"/>
</dbReference>
<keyword evidence="6" id="KW-0175">Coiled coil</keyword>
<dbReference type="Proteomes" id="UP000241394">
    <property type="component" value="Chromosome LG23"/>
</dbReference>
<reference evidence="9" key="2">
    <citation type="journal article" date="2018" name="BMC Genomics">
        <title>A manually annotated Actinidia chinensis var. chinensis (kiwifruit) genome highlights the challenges associated with draft genomes and gene prediction in plants.</title>
        <authorList>
            <person name="Pilkington S.M."/>
            <person name="Crowhurst R."/>
            <person name="Hilario E."/>
            <person name="Nardozza S."/>
            <person name="Fraser L."/>
            <person name="Peng Y."/>
            <person name="Gunaseelan K."/>
            <person name="Simpson R."/>
            <person name="Tahir J."/>
            <person name="Deroles S.C."/>
            <person name="Templeton K."/>
            <person name="Luo Z."/>
            <person name="Davy M."/>
            <person name="Cheng C."/>
            <person name="McNeilage M."/>
            <person name="Scaglione D."/>
            <person name="Liu Y."/>
            <person name="Zhang Q."/>
            <person name="Datson P."/>
            <person name="De Silva N."/>
            <person name="Gardiner S.E."/>
            <person name="Bassett H."/>
            <person name="Chagne D."/>
            <person name="McCallum J."/>
            <person name="Dzierzon H."/>
            <person name="Deng C."/>
            <person name="Wang Y.Y."/>
            <person name="Barron L."/>
            <person name="Manako K."/>
            <person name="Bowen J."/>
            <person name="Foster T.M."/>
            <person name="Erridge Z.A."/>
            <person name="Tiffin H."/>
            <person name="Waite C.N."/>
            <person name="Davies K.M."/>
            <person name="Grierson E.P."/>
            <person name="Laing W.A."/>
            <person name="Kirk R."/>
            <person name="Chen X."/>
            <person name="Wood M."/>
            <person name="Montefiori M."/>
            <person name="Brummell D.A."/>
            <person name="Schwinn K.E."/>
            <person name="Catanach A."/>
            <person name="Fullerton C."/>
            <person name="Li D."/>
            <person name="Meiyalaghan S."/>
            <person name="Nieuwenhuizen N."/>
            <person name="Read N."/>
            <person name="Prakash R."/>
            <person name="Hunter D."/>
            <person name="Zhang H."/>
            <person name="McKenzie M."/>
            <person name="Knabel M."/>
            <person name="Harris A."/>
            <person name="Allan A.C."/>
            <person name="Gleave A."/>
            <person name="Chen A."/>
            <person name="Janssen B.J."/>
            <person name="Plunkett B."/>
            <person name="Ampomah-Dwamena C."/>
            <person name="Voogd C."/>
            <person name="Leif D."/>
            <person name="Lafferty D."/>
            <person name="Souleyre E.J.F."/>
            <person name="Varkonyi-Gasic E."/>
            <person name="Gambi F."/>
            <person name="Hanley J."/>
            <person name="Yao J.L."/>
            <person name="Cheung J."/>
            <person name="David K.M."/>
            <person name="Warren B."/>
            <person name="Marsh K."/>
            <person name="Snowden K.C."/>
            <person name="Lin-Wang K."/>
            <person name="Brian L."/>
            <person name="Martinez-Sanchez M."/>
            <person name="Wang M."/>
            <person name="Ileperuma N."/>
            <person name="Macnee N."/>
            <person name="Campin R."/>
            <person name="McAtee P."/>
            <person name="Drummond R.S.M."/>
            <person name="Espley R.V."/>
            <person name="Ireland H.S."/>
            <person name="Wu R."/>
            <person name="Atkinson R.G."/>
            <person name="Karunairetnam S."/>
            <person name="Bulley S."/>
            <person name="Chunkath S."/>
            <person name="Hanley Z."/>
            <person name="Storey R."/>
            <person name="Thrimawithana A.H."/>
            <person name="Thomson S."/>
            <person name="David C."/>
            <person name="Testolin R."/>
            <person name="Huang H."/>
            <person name="Hellens R.P."/>
            <person name="Schaffer R.J."/>
        </authorList>
    </citation>
    <scope>NUCLEOTIDE SEQUENCE [LARGE SCALE GENOMIC DNA]</scope>
    <source>
        <strain evidence="9">cv. Red5</strain>
    </source>
</reference>
<keyword evidence="3 5" id="KW-0221">Differentiation</keyword>
<dbReference type="Pfam" id="PF07899">
    <property type="entry name" value="Frigida"/>
    <property type="match status" value="1"/>
</dbReference>
<dbReference type="STRING" id="1590841.A0A2R6PPM3"/>